<name>A0A017SVB8_9BACT</name>
<evidence type="ECO:0000313" key="3">
    <source>
        <dbReference type="EMBL" id="EYF00246.1"/>
    </source>
</evidence>
<reference evidence="3 4" key="1">
    <citation type="submission" date="2013-05" db="EMBL/GenBank/DDBJ databases">
        <title>Genome assembly of Chondromyces apiculatus DSM 436.</title>
        <authorList>
            <person name="Sharma G."/>
            <person name="Khatri I."/>
            <person name="Kaur C."/>
            <person name="Mayilraj S."/>
            <person name="Subramanian S."/>
        </authorList>
    </citation>
    <scope>NUCLEOTIDE SEQUENCE [LARGE SCALE GENOMIC DNA]</scope>
    <source>
        <strain evidence="3 4">DSM 436</strain>
    </source>
</reference>
<dbReference type="Proteomes" id="UP000019678">
    <property type="component" value="Unassembled WGS sequence"/>
</dbReference>
<feature type="signal peptide" evidence="2">
    <location>
        <begin position="1"/>
        <end position="20"/>
    </location>
</feature>
<proteinExistence type="predicted"/>
<protein>
    <recommendedName>
        <fullName evidence="5">Lipoprotein</fullName>
    </recommendedName>
</protein>
<sequence length="347" mass="36666">MKTLPLSAFALMACMLPGCLVDSTAETDEDLDLPGEASSEPADSMSPESAGSLDTRIATLEVPGGKVIFVDEGATIPGDGIAFWEIGNVDLSSLLDDQDASALEVFLALAPEGTPVPPRLLEHHAQVALRSARVSATPRHLSVPLASPAISHFTNDTLGHDGSDTDRNCWGWAGTSSTYNAQTGYASFNLSTFQTNFISDYADITGLAVQISNGSGTLASNTNAAPFTPAVETSSGHERAMAFCASKAVKISSTGTCYGNRVFADVEVMRTNDSGTFVLADHIYIEQFGEGARFRSNHTNSTGGGARKYRVSAEWRTADGEDSVAALECQDQIAVVWRSRFNPPLGS</sequence>
<evidence type="ECO:0000256" key="1">
    <source>
        <dbReference type="SAM" id="MobiDB-lite"/>
    </source>
</evidence>
<dbReference type="RefSeq" id="WP_044251827.1">
    <property type="nucleotide sequence ID" value="NZ_ASRX01000120.1"/>
</dbReference>
<gene>
    <name evidence="3" type="ORF">CAP_1031</name>
</gene>
<dbReference type="STRING" id="1192034.CAP_1031"/>
<organism evidence="3 4">
    <name type="scientific">Chondromyces apiculatus DSM 436</name>
    <dbReference type="NCBI Taxonomy" id="1192034"/>
    <lineage>
        <taxon>Bacteria</taxon>
        <taxon>Pseudomonadati</taxon>
        <taxon>Myxococcota</taxon>
        <taxon>Polyangia</taxon>
        <taxon>Polyangiales</taxon>
        <taxon>Polyangiaceae</taxon>
        <taxon>Chondromyces</taxon>
    </lineage>
</organism>
<evidence type="ECO:0000313" key="4">
    <source>
        <dbReference type="Proteomes" id="UP000019678"/>
    </source>
</evidence>
<evidence type="ECO:0000256" key="2">
    <source>
        <dbReference type="SAM" id="SignalP"/>
    </source>
</evidence>
<keyword evidence="4" id="KW-1185">Reference proteome</keyword>
<keyword evidence="2" id="KW-0732">Signal</keyword>
<dbReference type="OrthoDB" id="5528441at2"/>
<accession>A0A017SVB8</accession>
<dbReference type="AlphaFoldDB" id="A0A017SVB8"/>
<feature type="region of interest" description="Disordered" evidence="1">
    <location>
        <begin position="29"/>
        <end position="52"/>
    </location>
</feature>
<comment type="caution">
    <text evidence="3">The sequence shown here is derived from an EMBL/GenBank/DDBJ whole genome shotgun (WGS) entry which is preliminary data.</text>
</comment>
<evidence type="ECO:0008006" key="5">
    <source>
        <dbReference type="Google" id="ProtNLM"/>
    </source>
</evidence>
<dbReference type="EMBL" id="ASRX01000120">
    <property type="protein sequence ID" value="EYF00246.1"/>
    <property type="molecule type" value="Genomic_DNA"/>
</dbReference>
<feature type="chain" id="PRO_5001496379" description="Lipoprotein" evidence="2">
    <location>
        <begin position="21"/>
        <end position="347"/>
    </location>
</feature>